<dbReference type="OrthoDB" id="7260171at2"/>
<dbReference type="InterPro" id="IPR025714">
    <property type="entry name" value="Methyltranfer_dom"/>
</dbReference>
<dbReference type="AlphaFoldDB" id="A0A1Z4LMV8"/>
<keyword evidence="2" id="KW-0489">Methyltransferase</keyword>
<sequence length="216" mass="25187">MHVTYAKVSEWAKHNSFGKTWRLERMKQFLALVKPPVGAKIIDLGGHLPMWQWFDHDFEVTLVNLPGSYKSTGKFGQYTFMEGDATNLSENFADKSFDVVFSNSVIEHVGDESKQVDFASEVIRLAKGYWVQTPSNYWPIEPHTGVIGYWLLPKFVQENLQKSWEKELPVWTEMVKSTTVLSKKRMRELFPDSKLYVERKFLLEKSYATYKPFEAE</sequence>
<evidence type="ECO:0000313" key="2">
    <source>
        <dbReference type="EMBL" id="BAY82514.1"/>
    </source>
</evidence>
<dbReference type="Proteomes" id="UP000218418">
    <property type="component" value="Chromosome"/>
</dbReference>
<dbReference type="GO" id="GO:0008168">
    <property type="term" value="F:methyltransferase activity"/>
    <property type="evidence" value="ECO:0007669"/>
    <property type="project" value="UniProtKB-KW"/>
</dbReference>
<evidence type="ECO:0000259" key="1">
    <source>
        <dbReference type="Pfam" id="PF13847"/>
    </source>
</evidence>
<keyword evidence="3" id="KW-1185">Reference proteome</keyword>
<accession>A0A1Z4LMV8</accession>
<evidence type="ECO:0000313" key="3">
    <source>
        <dbReference type="Proteomes" id="UP000218418"/>
    </source>
</evidence>
<protein>
    <submittedName>
        <fullName evidence="2">Type 11 methyltransferase</fullName>
    </submittedName>
</protein>
<dbReference type="Pfam" id="PF13847">
    <property type="entry name" value="Methyltransf_31"/>
    <property type="match status" value="1"/>
</dbReference>
<proteinExistence type="predicted"/>
<organism evidence="2 3">
    <name type="scientific">Calothrix parasitica NIES-267</name>
    <dbReference type="NCBI Taxonomy" id="1973488"/>
    <lineage>
        <taxon>Bacteria</taxon>
        <taxon>Bacillati</taxon>
        <taxon>Cyanobacteriota</taxon>
        <taxon>Cyanophyceae</taxon>
        <taxon>Nostocales</taxon>
        <taxon>Calotrichaceae</taxon>
        <taxon>Calothrix</taxon>
    </lineage>
</organism>
<dbReference type="GO" id="GO:0032259">
    <property type="term" value="P:methylation"/>
    <property type="evidence" value="ECO:0007669"/>
    <property type="project" value="UniProtKB-KW"/>
</dbReference>
<feature type="domain" description="Methyltransferase" evidence="1">
    <location>
        <begin position="73"/>
        <end position="176"/>
    </location>
</feature>
<name>A0A1Z4LMV8_9CYAN</name>
<dbReference type="InterPro" id="IPR029063">
    <property type="entry name" value="SAM-dependent_MTases_sf"/>
</dbReference>
<dbReference type="SUPFAM" id="SSF53335">
    <property type="entry name" value="S-adenosyl-L-methionine-dependent methyltransferases"/>
    <property type="match status" value="1"/>
</dbReference>
<gene>
    <name evidence="2" type="ORF">NIES267_19950</name>
</gene>
<dbReference type="EMBL" id="AP018227">
    <property type="protein sequence ID" value="BAY82514.1"/>
    <property type="molecule type" value="Genomic_DNA"/>
</dbReference>
<keyword evidence="2" id="KW-0808">Transferase</keyword>
<reference evidence="2 3" key="1">
    <citation type="submission" date="2017-06" db="EMBL/GenBank/DDBJ databases">
        <title>Genome sequencing of cyanobaciteial culture collection at National Institute for Environmental Studies (NIES).</title>
        <authorList>
            <person name="Hirose Y."/>
            <person name="Shimura Y."/>
            <person name="Fujisawa T."/>
            <person name="Nakamura Y."/>
            <person name="Kawachi M."/>
        </authorList>
    </citation>
    <scope>NUCLEOTIDE SEQUENCE [LARGE SCALE GENOMIC DNA]</scope>
    <source>
        <strain evidence="2 3">NIES-267</strain>
    </source>
</reference>
<dbReference type="Gene3D" id="3.40.50.150">
    <property type="entry name" value="Vaccinia Virus protein VP39"/>
    <property type="match status" value="1"/>
</dbReference>